<name>A0AAW2FKU0_9HYME</name>
<organism evidence="3 4">
    <name type="scientific">Cardiocondyla obscurior</name>
    <dbReference type="NCBI Taxonomy" id="286306"/>
    <lineage>
        <taxon>Eukaryota</taxon>
        <taxon>Metazoa</taxon>
        <taxon>Ecdysozoa</taxon>
        <taxon>Arthropoda</taxon>
        <taxon>Hexapoda</taxon>
        <taxon>Insecta</taxon>
        <taxon>Pterygota</taxon>
        <taxon>Neoptera</taxon>
        <taxon>Endopterygota</taxon>
        <taxon>Hymenoptera</taxon>
        <taxon>Apocrita</taxon>
        <taxon>Aculeata</taxon>
        <taxon>Formicoidea</taxon>
        <taxon>Formicidae</taxon>
        <taxon>Myrmicinae</taxon>
        <taxon>Cardiocondyla</taxon>
    </lineage>
</organism>
<dbReference type="EMBL" id="JADYXP020000009">
    <property type="protein sequence ID" value="KAL0116428.1"/>
    <property type="molecule type" value="Genomic_DNA"/>
</dbReference>
<dbReference type="InterPro" id="IPR006578">
    <property type="entry name" value="MADF-dom"/>
</dbReference>
<evidence type="ECO:0000259" key="2">
    <source>
        <dbReference type="PROSITE" id="PS51029"/>
    </source>
</evidence>
<comment type="caution">
    <text evidence="3">The sequence shown here is derived from an EMBL/GenBank/DDBJ whole genome shotgun (WGS) entry which is preliminary data.</text>
</comment>
<accession>A0AAW2FKU0</accession>
<protein>
    <recommendedName>
        <fullName evidence="2">MADF domain-containing protein</fullName>
    </recommendedName>
</protein>
<feature type="region of interest" description="Disordered" evidence="1">
    <location>
        <begin position="152"/>
        <end position="171"/>
    </location>
</feature>
<keyword evidence="4" id="KW-1185">Reference proteome</keyword>
<dbReference type="PROSITE" id="PS51029">
    <property type="entry name" value="MADF"/>
    <property type="match status" value="1"/>
</dbReference>
<feature type="compositionally biased region" description="Low complexity" evidence="1">
    <location>
        <begin position="152"/>
        <end position="163"/>
    </location>
</feature>
<evidence type="ECO:0000313" key="3">
    <source>
        <dbReference type="EMBL" id="KAL0116428.1"/>
    </source>
</evidence>
<dbReference type="SMART" id="SM00595">
    <property type="entry name" value="MADF"/>
    <property type="match status" value="1"/>
</dbReference>
<proteinExistence type="predicted"/>
<dbReference type="Pfam" id="PF10545">
    <property type="entry name" value="MADF_DNA_bdg"/>
    <property type="match status" value="1"/>
</dbReference>
<gene>
    <name evidence="3" type="ORF">PUN28_009814</name>
</gene>
<dbReference type="AlphaFoldDB" id="A0AAW2FKU0"/>
<feature type="domain" description="MADF" evidence="2">
    <location>
        <begin position="47"/>
        <end position="144"/>
    </location>
</feature>
<reference evidence="3 4" key="1">
    <citation type="submission" date="2023-03" db="EMBL/GenBank/DDBJ databases">
        <title>High recombination rates correlate with genetic variation in Cardiocondyla obscurior ants.</title>
        <authorList>
            <person name="Errbii M."/>
        </authorList>
    </citation>
    <scope>NUCLEOTIDE SEQUENCE [LARGE SCALE GENOMIC DNA]</scope>
    <source>
        <strain evidence="3">Alpha-2009</strain>
        <tissue evidence="3">Whole body</tissue>
    </source>
</reference>
<evidence type="ECO:0000256" key="1">
    <source>
        <dbReference type="SAM" id="MobiDB-lite"/>
    </source>
</evidence>
<evidence type="ECO:0000313" key="4">
    <source>
        <dbReference type="Proteomes" id="UP001430953"/>
    </source>
</evidence>
<dbReference type="Proteomes" id="UP001430953">
    <property type="component" value="Unassembled WGS sequence"/>
</dbReference>
<sequence>MAEEYYTETCDNLEYVNKEHDNEEHNNLEYENKENEYFENNLTYQKELVAIVKANPILLWDKRHKRYKNVNYKEYAWAFVSAMLKYISDLDAAKELYKIRQRYGKERQKVIMSIKGKSGQGAQSIYVSRWELYEICDIFLRDVIVPRKTTSNYTKNSSTSTMTLNEISSSP</sequence>